<dbReference type="RefSeq" id="WP_191210041.1">
    <property type="nucleotide sequence ID" value="NZ_BAABKL010000014.1"/>
</dbReference>
<feature type="compositionally biased region" description="Low complexity" evidence="1">
    <location>
        <begin position="368"/>
        <end position="379"/>
    </location>
</feature>
<reference evidence="2" key="1">
    <citation type="submission" date="2020-09" db="EMBL/GenBank/DDBJ databases">
        <title>Secondary metabolite and genome analysis of marine Streptomyces chumphonensis KK1-2T.</title>
        <authorList>
            <person name="Phongsopitanun W."/>
            <person name="Kanchanasin P."/>
            <person name="Pittayakhajonwut P."/>
            <person name="Suwanborirux K."/>
            <person name="Tanasupawat S."/>
        </authorList>
    </citation>
    <scope>NUCLEOTIDE SEQUENCE</scope>
    <source>
        <strain evidence="2">KK1-2</strain>
    </source>
</reference>
<evidence type="ECO:0000313" key="3">
    <source>
        <dbReference type="Proteomes" id="UP000632289"/>
    </source>
</evidence>
<comment type="caution">
    <text evidence="2">The sequence shown here is derived from an EMBL/GenBank/DDBJ whole genome shotgun (WGS) entry which is preliminary data.</text>
</comment>
<sequence>MGVRGARRGRGRLARRAAGCPHVLLVVCPGATGLRLETEAALAALGGVRALSPADADVLLVVGEPSAELRRAAEVTWSQLPGPRVRGVVAGPGRAEDVLRRLVPLLGSAEQEADAADRDDTAVPGPEGDPPGGLPMADRAEDRDGLTLDVLRVALGPVLPHWPAGLVVDTRLQGDVVQSATARVLRARAARGPSYWAPGPDASPDLRRGRCAASHLDALARLLSVTGWAGAASGAVALRDRLLAGEAHERVRADFRPWRRRVEGSRLLRWCTRDLGVLLPADARRLGVGGPAARAAPPHDVSARLRQWLVETDAVLGGAPPPDGGPRGEPAAAPSSALLGAAVELLPGRELAEARTVLASFDPDPDEPGAAPSVAAGAS</sequence>
<dbReference type="Proteomes" id="UP000632289">
    <property type="component" value="Unassembled WGS sequence"/>
</dbReference>
<feature type="region of interest" description="Disordered" evidence="1">
    <location>
        <begin position="316"/>
        <end position="335"/>
    </location>
</feature>
<keyword evidence="3" id="KW-1185">Reference proteome</keyword>
<gene>
    <name evidence="2" type="ORF">IF129_14470</name>
</gene>
<evidence type="ECO:0000313" key="2">
    <source>
        <dbReference type="EMBL" id="MBD3932753.1"/>
    </source>
</evidence>
<organism evidence="2 3">
    <name type="scientific">Streptomyces chumphonensis</name>
    <dbReference type="NCBI Taxonomy" id="1214925"/>
    <lineage>
        <taxon>Bacteria</taxon>
        <taxon>Bacillati</taxon>
        <taxon>Actinomycetota</taxon>
        <taxon>Actinomycetes</taxon>
        <taxon>Kitasatosporales</taxon>
        <taxon>Streptomycetaceae</taxon>
        <taxon>Streptomyces</taxon>
    </lineage>
</organism>
<name>A0A927F091_9ACTN</name>
<dbReference type="AlphaFoldDB" id="A0A927F091"/>
<feature type="region of interest" description="Disordered" evidence="1">
    <location>
        <begin position="360"/>
        <end position="379"/>
    </location>
</feature>
<feature type="region of interest" description="Disordered" evidence="1">
    <location>
        <begin position="109"/>
        <end position="140"/>
    </location>
</feature>
<dbReference type="EMBL" id="JACXYU010000006">
    <property type="protein sequence ID" value="MBD3932753.1"/>
    <property type="molecule type" value="Genomic_DNA"/>
</dbReference>
<protein>
    <submittedName>
        <fullName evidence="2">Uncharacterized protein</fullName>
    </submittedName>
</protein>
<accession>A0A927F091</accession>
<evidence type="ECO:0000256" key="1">
    <source>
        <dbReference type="SAM" id="MobiDB-lite"/>
    </source>
</evidence>
<proteinExistence type="predicted"/>